<organism evidence="4">
    <name type="scientific">marine sediment metagenome</name>
    <dbReference type="NCBI Taxonomy" id="412755"/>
    <lineage>
        <taxon>unclassified sequences</taxon>
        <taxon>metagenomes</taxon>
        <taxon>ecological metagenomes</taxon>
    </lineage>
</organism>
<dbReference type="GO" id="GO:0006744">
    <property type="term" value="P:ubiquinone biosynthetic process"/>
    <property type="evidence" value="ECO:0007669"/>
    <property type="project" value="UniProtKB-KW"/>
</dbReference>
<evidence type="ECO:0000256" key="1">
    <source>
        <dbReference type="ARBA" id="ARBA00022490"/>
    </source>
</evidence>
<reference evidence="4" key="1">
    <citation type="journal article" date="2015" name="Nature">
        <title>Complex archaea that bridge the gap between prokaryotes and eukaryotes.</title>
        <authorList>
            <person name="Spang A."/>
            <person name="Saw J.H."/>
            <person name="Jorgensen S.L."/>
            <person name="Zaremba-Niedzwiedzka K."/>
            <person name="Martijn J."/>
            <person name="Lind A.E."/>
            <person name="van Eijk R."/>
            <person name="Schleper C."/>
            <person name="Guy L."/>
            <person name="Ettema T.J."/>
        </authorList>
    </citation>
    <scope>NUCLEOTIDE SEQUENCE</scope>
</reference>
<dbReference type="Gene3D" id="3.40.1410.10">
    <property type="entry name" value="Chorismate lyase-like"/>
    <property type="match status" value="1"/>
</dbReference>
<evidence type="ECO:0000256" key="2">
    <source>
        <dbReference type="ARBA" id="ARBA00022688"/>
    </source>
</evidence>
<dbReference type="PANTHER" id="PTHR38683:SF1">
    <property type="entry name" value="CHORISMATE PYRUVATE-LYASE"/>
    <property type="match status" value="1"/>
</dbReference>
<dbReference type="GO" id="GO:0005829">
    <property type="term" value="C:cytosol"/>
    <property type="evidence" value="ECO:0007669"/>
    <property type="project" value="TreeGrafter"/>
</dbReference>
<dbReference type="AlphaFoldDB" id="A0A0F9XY01"/>
<proteinExistence type="inferred from homology"/>
<dbReference type="PANTHER" id="PTHR38683">
    <property type="entry name" value="CHORISMATE PYRUVATE-LYASE"/>
    <property type="match status" value="1"/>
</dbReference>
<name>A0A0F9XY01_9ZZZZ</name>
<keyword evidence="2" id="KW-0831">Ubiquinone biosynthesis</keyword>
<protein>
    <recommendedName>
        <fullName evidence="5">Chorismate lyase</fullName>
    </recommendedName>
</protein>
<dbReference type="InterPro" id="IPR007440">
    <property type="entry name" value="Chorismate--pyruvate_lyase"/>
</dbReference>
<dbReference type="InterPro" id="IPR028978">
    <property type="entry name" value="Chorismate_lyase_/UTRA_dom_sf"/>
</dbReference>
<keyword evidence="3" id="KW-0456">Lyase</keyword>
<dbReference type="Pfam" id="PF04345">
    <property type="entry name" value="Chor_lyase"/>
    <property type="match status" value="1"/>
</dbReference>
<comment type="caution">
    <text evidence="4">The sequence shown here is derived from an EMBL/GenBank/DDBJ whole genome shotgun (WGS) entry which is preliminary data.</text>
</comment>
<keyword evidence="1" id="KW-0963">Cytoplasm</keyword>
<accession>A0A0F9XY01</accession>
<dbReference type="EMBL" id="LAZR01000023">
    <property type="protein sequence ID" value="KKO04302.1"/>
    <property type="molecule type" value="Genomic_DNA"/>
</dbReference>
<dbReference type="GO" id="GO:0008813">
    <property type="term" value="F:chorismate lyase activity"/>
    <property type="evidence" value="ECO:0007669"/>
    <property type="project" value="InterPro"/>
</dbReference>
<dbReference type="SUPFAM" id="SSF64288">
    <property type="entry name" value="Chorismate lyase-like"/>
    <property type="match status" value="1"/>
</dbReference>
<gene>
    <name evidence="4" type="ORF">LCGC14_0086600</name>
</gene>
<evidence type="ECO:0000256" key="3">
    <source>
        <dbReference type="ARBA" id="ARBA00023239"/>
    </source>
</evidence>
<dbReference type="HAMAP" id="MF_01632">
    <property type="entry name" value="UbiC"/>
    <property type="match status" value="1"/>
</dbReference>
<evidence type="ECO:0008006" key="5">
    <source>
        <dbReference type="Google" id="ProtNLM"/>
    </source>
</evidence>
<evidence type="ECO:0000313" key="4">
    <source>
        <dbReference type="EMBL" id="KKO04302.1"/>
    </source>
</evidence>
<sequence>MTPPASRQVQIFPRWRPVSAARPAMSAPWWQWVASTDSLTARLTAAGEGKSFRVRLLRQGVGWPLPDEAQALGIRPKCYAWLREVALCLDDTPWVVARSVAPLTQLKGQRLERLGERSLGSWLFQQPDLVRGPLEVTRHSANFASLHDLNSEGPWGRRSVFQHGGLSLLVQEHFLRAMVDELDLPSR</sequence>